<feature type="domain" description="RNase H type-1" evidence="1">
    <location>
        <begin position="160"/>
        <end position="280"/>
    </location>
</feature>
<dbReference type="GO" id="GO:0003676">
    <property type="term" value="F:nucleic acid binding"/>
    <property type="evidence" value="ECO:0007669"/>
    <property type="project" value="InterPro"/>
</dbReference>
<dbReference type="InterPro" id="IPR044730">
    <property type="entry name" value="RNase_H-like_dom_plant"/>
</dbReference>
<dbReference type="InterPro" id="IPR052929">
    <property type="entry name" value="RNase_H-like_EbsB-rel"/>
</dbReference>
<dbReference type="AlphaFoldDB" id="A0A8T1XKQ5"/>
<protein>
    <submittedName>
        <fullName evidence="2">Ribonuclease H domain</fullName>
    </submittedName>
</protein>
<organism evidence="2 3">
    <name type="scientific">Arabidopsis thaliana x Arabidopsis arenosa</name>
    <dbReference type="NCBI Taxonomy" id="1240361"/>
    <lineage>
        <taxon>Eukaryota</taxon>
        <taxon>Viridiplantae</taxon>
        <taxon>Streptophyta</taxon>
        <taxon>Embryophyta</taxon>
        <taxon>Tracheophyta</taxon>
        <taxon>Spermatophyta</taxon>
        <taxon>Magnoliopsida</taxon>
        <taxon>eudicotyledons</taxon>
        <taxon>Gunneridae</taxon>
        <taxon>Pentapetalae</taxon>
        <taxon>rosids</taxon>
        <taxon>malvids</taxon>
        <taxon>Brassicales</taxon>
        <taxon>Brassicaceae</taxon>
        <taxon>Camelineae</taxon>
        <taxon>Arabidopsis</taxon>
    </lineage>
</organism>
<dbReference type="CDD" id="cd06222">
    <property type="entry name" value="RNase_H_like"/>
    <property type="match status" value="1"/>
</dbReference>
<reference evidence="2 3" key="1">
    <citation type="submission" date="2020-12" db="EMBL/GenBank/DDBJ databases">
        <title>Concerted genomic and epigenomic changes stabilize Arabidopsis allopolyploids.</title>
        <authorList>
            <person name="Chen Z."/>
        </authorList>
    </citation>
    <scope>NUCLEOTIDE SEQUENCE [LARGE SCALE GENOMIC DNA]</scope>
    <source>
        <strain evidence="2">Allo738</strain>
        <tissue evidence="2">Leaf</tissue>
    </source>
</reference>
<dbReference type="Proteomes" id="UP000694240">
    <property type="component" value="Chromosome 13"/>
</dbReference>
<sequence>MPCFELLHGFNPSPSSILYPHNIISLSTNRDCSSTTYPKQCTFARLLWAVSPIPAPPAGEWSDSLYTNLYWVLNLAEDKPQLAAQAQQVPWILWRIWKNRNELCFKDKEYSVEEVLRRAVEDTEEWQLRKQGENRANESSTRILTNEKWKPPPQCWVKCNTDAAWQSEGNRCGIGWALRNDKGTVIWMGARALPKVKNVLEAELEAMRWAVISMSRFRYKKVMFESDAQSLINLINSDEEWPSLKPMLQDIRKTLCQFEEVKFMYVPRGANGVADRVARESLSMSSHDPKLYSIMPSWIKRIVELECVM</sequence>
<dbReference type="PANTHER" id="PTHR47074:SF48">
    <property type="entry name" value="POLYNUCLEOTIDYL TRANSFERASE, RIBONUCLEASE H-LIKE SUPERFAMILY PROTEIN"/>
    <property type="match status" value="1"/>
</dbReference>
<dbReference type="PANTHER" id="PTHR47074">
    <property type="entry name" value="BNAC02G40300D PROTEIN"/>
    <property type="match status" value="1"/>
</dbReference>
<gene>
    <name evidence="2" type="ORF">ISN45_Aa08g005090</name>
</gene>
<dbReference type="GO" id="GO:0004523">
    <property type="term" value="F:RNA-DNA hybrid ribonuclease activity"/>
    <property type="evidence" value="ECO:0007669"/>
    <property type="project" value="InterPro"/>
</dbReference>
<comment type="caution">
    <text evidence="2">The sequence shown here is derived from an EMBL/GenBank/DDBJ whole genome shotgun (WGS) entry which is preliminary data.</text>
</comment>
<keyword evidence="3" id="KW-1185">Reference proteome</keyword>
<evidence type="ECO:0000313" key="3">
    <source>
        <dbReference type="Proteomes" id="UP000694240"/>
    </source>
</evidence>
<dbReference type="InterPro" id="IPR002156">
    <property type="entry name" value="RNaseH_domain"/>
</dbReference>
<accession>A0A8T1XKQ5</accession>
<name>A0A8T1XKQ5_9BRAS</name>
<evidence type="ECO:0000313" key="2">
    <source>
        <dbReference type="EMBL" id="KAG7532864.1"/>
    </source>
</evidence>
<evidence type="ECO:0000259" key="1">
    <source>
        <dbReference type="Pfam" id="PF13456"/>
    </source>
</evidence>
<proteinExistence type="predicted"/>
<dbReference type="EMBL" id="JAEFBK010000013">
    <property type="protein sequence ID" value="KAG7532864.1"/>
    <property type="molecule type" value="Genomic_DNA"/>
</dbReference>
<dbReference type="Pfam" id="PF13456">
    <property type="entry name" value="RVT_3"/>
    <property type="match status" value="1"/>
</dbReference>